<evidence type="ECO:0000313" key="1">
    <source>
        <dbReference type="EMBL" id="GFQ99228.1"/>
    </source>
</evidence>
<keyword evidence="2" id="KW-1185">Reference proteome</keyword>
<comment type="caution">
    <text evidence="1">The sequence shown here is derived from an EMBL/GenBank/DDBJ whole genome shotgun (WGS) entry which is preliminary data.</text>
</comment>
<evidence type="ECO:0000313" key="2">
    <source>
        <dbReference type="Proteomes" id="UP000887116"/>
    </source>
</evidence>
<gene>
    <name evidence="1" type="primary">NCL1_11208</name>
    <name evidence="1" type="ORF">TNCT_607581</name>
</gene>
<protein>
    <submittedName>
        <fullName evidence="1">NACHT and WD repeat domain-containing protein 2</fullName>
    </submittedName>
</protein>
<organism evidence="1 2">
    <name type="scientific">Trichonephila clavata</name>
    <name type="common">Joro spider</name>
    <name type="synonym">Nephila clavata</name>
    <dbReference type="NCBI Taxonomy" id="2740835"/>
    <lineage>
        <taxon>Eukaryota</taxon>
        <taxon>Metazoa</taxon>
        <taxon>Ecdysozoa</taxon>
        <taxon>Arthropoda</taxon>
        <taxon>Chelicerata</taxon>
        <taxon>Arachnida</taxon>
        <taxon>Araneae</taxon>
        <taxon>Araneomorphae</taxon>
        <taxon>Entelegynae</taxon>
        <taxon>Araneoidea</taxon>
        <taxon>Nephilidae</taxon>
        <taxon>Trichonephila</taxon>
    </lineage>
</organism>
<dbReference type="Proteomes" id="UP000887116">
    <property type="component" value="Unassembled WGS sequence"/>
</dbReference>
<proteinExistence type="predicted"/>
<dbReference type="AlphaFoldDB" id="A0A8X6L9X8"/>
<accession>A0A8X6L9X8</accession>
<dbReference type="EMBL" id="BMAO01015081">
    <property type="protein sequence ID" value="GFQ99228.1"/>
    <property type="molecule type" value="Genomic_DNA"/>
</dbReference>
<sequence>MGNFFCTSGTKIFSHFIEDKDFFISHIQYTNATNYSLAISSLRKSAENLRAHHILRTRINDCDINELAIDSALYFVDSGNIYASEEYEDVYHVSHFKVTTDGWERGSVVGQSTMRIMH</sequence>
<reference evidence="1" key="1">
    <citation type="submission" date="2020-07" db="EMBL/GenBank/DDBJ databases">
        <title>Multicomponent nature underlies the extraordinary mechanical properties of spider dragline silk.</title>
        <authorList>
            <person name="Kono N."/>
            <person name="Nakamura H."/>
            <person name="Mori M."/>
            <person name="Yoshida Y."/>
            <person name="Ohtoshi R."/>
            <person name="Malay A.D."/>
            <person name="Moran D.A.P."/>
            <person name="Tomita M."/>
            <person name="Numata K."/>
            <person name="Arakawa K."/>
        </authorList>
    </citation>
    <scope>NUCLEOTIDE SEQUENCE</scope>
</reference>
<name>A0A8X6L9X8_TRICU</name>